<dbReference type="EMBL" id="CP048286">
    <property type="protein sequence ID" value="QHW32938.1"/>
    <property type="molecule type" value="Genomic_DNA"/>
</dbReference>
<name>A0A6C0P363_9BACL</name>
<keyword evidence="3" id="KW-1185">Reference proteome</keyword>
<reference evidence="2 3" key="1">
    <citation type="submission" date="2020-02" db="EMBL/GenBank/DDBJ databases">
        <title>Paenibacillus sp. nov., isolated from rhizosphere soil of tomato.</title>
        <authorList>
            <person name="Weon H.-Y."/>
            <person name="Lee S.A."/>
        </authorList>
    </citation>
    <scope>NUCLEOTIDE SEQUENCE [LARGE SCALE GENOMIC DNA]</scope>
    <source>
        <strain evidence="2 3">14171R-81</strain>
    </source>
</reference>
<evidence type="ECO:0000313" key="2">
    <source>
        <dbReference type="EMBL" id="QHW32938.1"/>
    </source>
</evidence>
<dbReference type="AlphaFoldDB" id="A0A6C0P363"/>
<sequence length="66" mass="7088">MASAPIINKPLAVASSNPQAAVRKRQSASSNPQAAIRKRQSASSNPLAAPTRTRAVRSLWERAVFF</sequence>
<dbReference type="Proteomes" id="UP000479114">
    <property type="component" value="Chromosome"/>
</dbReference>
<evidence type="ECO:0000256" key="1">
    <source>
        <dbReference type="SAM" id="MobiDB-lite"/>
    </source>
</evidence>
<evidence type="ECO:0000313" key="3">
    <source>
        <dbReference type="Proteomes" id="UP000479114"/>
    </source>
</evidence>
<gene>
    <name evidence="2" type="ORF">GZH47_20495</name>
</gene>
<organism evidence="2 3">
    <name type="scientific">Paenibacillus rhizovicinus</name>
    <dbReference type="NCBI Taxonomy" id="2704463"/>
    <lineage>
        <taxon>Bacteria</taxon>
        <taxon>Bacillati</taxon>
        <taxon>Bacillota</taxon>
        <taxon>Bacilli</taxon>
        <taxon>Bacillales</taxon>
        <taxon>Paenibacillaceae</taxon>
        <taxon>Paenibacillus</taxon>
    </lineage>
</organism>
<accession>A0A6C0P363</accession>
<protein>
    <submittedName>
        <fullName evidence="2">Uncharacterized protein</fullName>
    </submittedName>
</protein>
<dbReference type="RefSeq" id="WP_162642781.1">
    <property type="nucleotide sequence ID" value="NZ_CP048286.1"/>
</dbReference>
<dbReference type="KEGG" id="prz:GZH47_20495"/>
<feature type="region of interest" description="Disordered" evidence="1">
    <location>
        <begin position="15"/>
        <end position="52"/>
    </location>
</feature>
<proteinExistence type="predicted"/>